<proteinExistence type="predicted"/>
<dbReference type="Proteomes" id="UP001152888">
    <property type="component" value="Unassembled WGS sequence"/>
</dbReference>
<organism evidence="1 2">
    <name type="scientific">Acanthoscelides obtectus</name>
    <name type="common">Bean weevil</name>
    <name type="synonym">Bruchus obtectus</name>
    <dbReference type="NCBI Taxonomy" id="200917"/>
    <lineage>
        <taxon>Eukaryota</taxon>
        <taxon>Metazoa</taxon>
        <taxon>Ecdysozoa</taxon>
        <taxon>Arthropoda</taxon>
        <taxon>Hexapoda</taxon>
        <taxon>Insecta</taxon>
        <taxon>Pterygota</taxon>
        <taxon>Neoptera</taxon>
        <taxon>Endopterygota</taxon>
        <taxon>Coleoptera</taxon>
        <taxon>Polyphaga</taxon>
        <taxon>Cucujiformia</taxon>
        <taxon>Chrysomeloidea</taxon>
        <taxon>Chrysomelidae</taxon>
        <taxon>Bruchinae</taxon>
        <taxon>Bruchini</taxon>
        <taxon>Acanthoscelides</taxon>
    </lineage>
</organism>
<gene>
    <name evidence="1" type="ORF">ACAOBT_LOCUS9918</name>
</gene>
<keyword evidence="2" id="KW-1185">Reference proteome</keyword>
<dbReference type="AlphaFoldDB" id="A0A9P0PAR7"/>
<evidence type="ECO:0000313" key="1">
    <source>
        <dbReference type="EMBL" id="CAH1972301.1"/>
    </source>
</evidence>
<evidence type="ECO:0000313" key="2">
    <source>
        <dbReference type="Proteomes" id="UP001152888"/>
    </source>
</evidence>
<dbReference type="EMBL" id="CAKOFQ010006796">
    <property type="protein sequence ID" value="CAH1972301.1"/>
    <property type="molecule type" value="Genomic_DNA"/>
</dbReference>
<name>A0A9P0PAR7_ACAOB</name>
<reference evidence="1" key="1">
    <citation type="submission" date="2022-03" db="EMBL/GenBank/DDBJ databases">
        <authorList>
            <person name="Sayadi A."/>
        </authorList>
    </citation>
    <scope>NUCLEOTIDE SEQUENCE</scope>
</reference>
<sequence>MIYLYCLKPHSFYICPNHFNEI</sequence>
<accession>A0A9P0PAR7</accession>
<comment type="caution">
    <text evidence="1">The sequence shown here is derived from an EMBL/GenBank/DDBJ whole genome shotgun (WGS) entry which is preliminary data.</text>
</comment>
<protein>
    <submittedName>
        <fullName evidence="1">Uncharacterized protein</fullName>
    </submittedName>
</protein>